<comment type="caution">
    <text evidence="1">The sequence shown here is derived from an EMBL/GenBank/DDBJ whole genome shotgun (WGS) entry which is preliminary data.</text>
</comment>
<protein>
    <submittedName>
        <fullName evidence="1">Uncharacterized protein</fullName>
    </submittedName>
</protein>
<accession>A0A7C1CDL7</accession>
<organism evidence="1">
    <name type="scientific">Thermofilum adornatum</name>
    <dbReference type="NCBI Taxonomy" id="1365176"/>
    <lineage>
        <taxon>Archaea</taxon>
        <taxon>Thermoproteota</taxon>
        <taxon>Thermoprotei</taxon>
        <taxon>Thermofilales</taxon>
        <taxon>Thermofilaceae</taxon>
        <taxon>Thermofilum</taxon>
    </lineage>
</organism>
<dbReference type="EMBL" id="DSAY01000125">
    <property type="protein sequence ID" value="HDP15557.1"/>
    <property type="molecule type" value="Genomic_DNA"/>
</dbReference>
<sequence length="81" mass="8953">MNRDSIHMVLVFLSLGLALVSIFLAVRVVLLLQDTSRTLDYLAGQIKKVDAVDNLNSSALYNPIHVTLCVNASVFSCFREV</sequence>
<gene>
    <name evidence="1" type="ORF">ENN26_07290</name>
</gene>
<name>A0A7C1CDL7_9CREN</name>
<dbReference type="AlphaFoldDB" id="A0A7C1CDL7"/>
<reference evidence="1" key="1">
    <citation type="journal article" date="2020" name="mSystems">
        <title>Genome- and Community-Level Interaction Insights into Carbon Utilization and Element Cycling Functions of Hydrothermarchaeota in Hydrothermal Sediment.</title>
        <authorList>
            <person name="Zhou Z."/>
            <person name="Liu Y."/>
            <person name="Xu W."/>
            <person name="Pan J."/>
            <person name="Luo Z.H."/>
            <person name="Li M."/>
        </authorList>
    </citation>
    <scope>NUCLEOTIDE SEQUENCE [LARGE SCALE GENOMIC DNA]</scope>
    <source>
        <strain evidence="1">SpSt-116</strain>
    </source>
</reference>
<evidence type="ECO:0000313" key="1">
    <source>
        <dbReference type="EMBL" id="HDP15557.1"/>
    </source>
</evidence>
<proteinExistence type="predicted"/>